<dbReference type="GeneID" id="97240958"/>
<gene>
    <name evidence="3" type="ORF">AUP44_26045</name>
</gene>
<protein>
    <recommendedName>
        <fullName evidence="2">YhdP central domain-containing protein</fullName>
    </recommendedName>
</protein>
<feature type="region of interest" description="Disordered" evidence="1">
    <location>
        <begin position="166"/>
        <end position="194"/>
    </location>
</feature>
<dbReference type="EMBL" id="LPZR01000104">
    <property type="protein sequence ID" value="KYO53886.1"/>
    <property type="molecule type" value="Genomic_DNA"/>
</dbReference>
<proteinExistence type="predicted"/>
<dbReference type="OrthoDB" id="7161641at2"/>
<evidence type="ECO:0000256" key="1">
    <source>
        <dbReference type="SAM" id="MobiDB-lite"/>
    </source>
</evidence>
<evidence type="ECO:0000313" key="3">
    <source>
        <dbReference type="EMBL" id="KYO53886.1"/>
    </source>
</evidence>
<sequence>MIVRISTWVVRLVLGLLLVVILALAAAGFRLAAGPVDLGPAGPWIADRLELAEGRFRIDAGEARLSLDATNVALTLAVEDVRIIDRFNQPVLRLPGLRIGLSVGDLIAQRIAPTVLEVTGVELAVQRAPSGEVSLALLDAAPLERARAPEQGLPIAQLRPLFDADAPLPEPVAPDPELRAADPAAPPVPAEPASDVDRLRGWLNQMTDPGAWALDMTRVQLVRVAAVDVTYQDGVAGFSGQVSGQDLRLIREGERIRVAVELSGDVAGEAVGASLGGVVIPDQGAADLDLTIHPTRVDRIAAVLGLPAPFDGLALPLQGVVEMKMADRRIDRLRLHATAGAGEVDWPGVIARPLPVERVVLAADLTEDGNRLEVTRADLRLADGAALGGSVTVTGLNGPAAGLGISGGVIGGDLAVDDIDRYWPLGQQEAARDWVISRVRGGRVDGVSVVLDIRPGMLGADGHLAPSAIQGDFAYRGISVDYERPLPPARDLAGTGSFDLRGLRFNLKDGGRAGDTGLRLGAARVAIEGFGVKTEPTRVESMIPISGPVADAVRVLAMPPIEFVDPALSRPEGLEGRTDIDLTLKLPLGQDKPDVRYTARGRIEALALRKAVLGLDMAEGSFAVAVDNAQARLTGRAAIGGAPLDIDWRQAIAARTDWERRVDVAGTLDEAARKRAGFDLDPYLTGPIGLKLAVEVPRGKPDEPVIQVDADLARSRLAIPDIGWSKPAGTAGQLTATVHPHAVPGGAGPGGEVIDIRDLRVEAGDLYSLGTLRVAAGRLLEAKITRFDLGDSRLRIDYRAGRDGAADRVSLAGRMLDVEPLIDRKGGETPAEIRDPAAPPKRIDLELALDRVRIDDERHLDRARGSVSIANGHWREARLQAVLPVAPETAAAAGNRGPGMVSVAIGGGAAAVGGRTIRLETDRMDDLIAFAGLRGRIAGGSMVIDGVIDDSVAHDLIRGHLVGRDYRLQNAPAIARALATASPAGVSDKLGGRDGIAFSVLDGDFVYEDGVVTLAEARAHGSEVGVTASGQIDIDGGTIDMAGTLVPLYTLNSAIGRIPVIGDLLVGEEGSGIFAATYRLKGPLDDPDVSVNPLAALAPGFLRNLFGAIADGVTGKAGSPPTGTDPKPDFNR</sequence>
<dbReference type="RefSeq" id="WP_062763386.1">
    <property type="nucleotide sequence ID" value="NZ_CP121045.1"/>
</dbReference>
<evidence type="ECO:0000259" key="2">
    <source>
        <dbReference type="Pfam" id="PF13116"/>
    </source>
</evidence>
<accession>A0A162L9E1</accession>
<organism evidence="3 4">
    <name type="scientific">Tistrella mobilis</name>
    <dbReference type="NCBI Taxonomy" id="171437"/>
    <lineage>
        <taxon>Bacteria</taxon>
        <taxon>Pseudomonadati</taxon>
        <taxon>Pseudomonadota</taxon>
        <taxon>Alphaproteobacteria</taxon>
        <taxon>Geminicoccales</taxon>
        <taxon>Geminicoccaceae</taxon>
        <taxon>Tistrella</taxon>
    </lineage>
</organism>
<comment type="caution">
    <text evidence="3">The sequence shown here is derived from an EMBL/GenBank/DDBJ whole genome shotgun (WGS) entry which is preliminary data.</text>
</comment>
<reference evidence="3 4" key="1">
    <citation type="submission" date="2015-12" db="EMBL/GenBank/DDBJ databases">
        <title>Genome sequence of Tistrella mobilis MCCC 1A02139.</title>
        <authorList>
            <person name="Lu L."/>
            <person name="Lai Q."/>
            <person name="Shao Z."/>
            <person name="Qian P."/>
        </authorList>
    </citation>
    <scope>NUCLEOTIDE SEQUENCE [LARGE SCALE GENOMIC DNA]</scope>
    <source>
        <strain evidence="3 4">MCCC 1A02139</strain>
    </source>
</reference>
<dbReference type="AlphaFoldDB" id="A0A162L9E1"/>
<dbReference type="Proteomes" id="UP000075787">
    <property type="component" value="Unassembled WGS sequence"/>
</dbReference>
<feature type="domain" description="YhdP central" evidence="2">
    <location>
        <begin position="342"/>
        <end position="738"/>
    </location>
</feature>
<evidence type="ECO:0000313" key="4">
    <source>
        <dbReference type="Proteomes" id="UP000075787"/>
    </source>
</evidence>
<name>A0A162L9E1_9PROT</name>
<dbReference type="Pfam" id="PF13116">
    <property type="entry name" value="YhdP"/>
    <property type="match status" value="1"/>
</dbReference>
<dbReference type="InterPro" id="IPR025263">
    <property type="entry name" value="YhdP_central"/>
</dbReference>